<dbReference type="EMBL" id="AP025730">
    <property type="protein sequence ID" value="BDI04503.1"/>
    <property type="molecule type" value="Genomic_DNA"/>
</dbReference>
<protein>
    <submittedName>
        <fullName evidence="3">Glucose-1-dehydrogenase</fullName>
    </submittedName>
</protein>
<dbReference type="PRINTS" id="PR00080">
    <property type="entry name" value="SDRFAMILY"/>
</dbReference>
<evidence type="ECO:0000313" key="4">
    <source>
        <dbReference type="Proteomes" id="UP001057498"/>
    </source>
</evidence>
<dbReference type="InterPro" id="IPR002347">
    <property type="entry name" value="SDR_fam"/>
</dbReference>
<sequence>MPSTWTVNATMTDSLPPPLPLPLPPFPLSPLSPLSPPLPEAPVLLVTGGSRGIGAATVRLAARQGWDVAINYLHRQAEAERLADEVRALGRRAMTVAADVGDESQVLAMFEAVDRGLGRLGGLVNNAGVVDVNGRLDEMDGARLRRMVTVNLLGSLYCAREAVHRMSTRHGGAGGSIVNLSSVAARLGSPGTYVDYAASKAAIDTLSVGLAREVAAEGVRVNAVRPGIIDTEIHASGGQPDRAARVAASLPMQRVGTADEVAQAIVWLLGSAASYTSGAILDVSGAR</sequence>
<comment type="similarity">
    <text evidence="1">Belongs to the short-chain dehydrogenases/reductases (SDR) family.</text>
</comment>
<organism evidence="3 4">
    <name type="scientific">Sphaerotilus microaerophilus</name>
    <dbReference type="NCBI Taxonomy" id="2914710"/>
    <lineage>
        <taxon>Bacteria</taxon>
        <taxon>Pseudomonadati</taxon>
        <taxon>Pseudomonadota</taxon>
        <taxon>Betaproteobacteria</taxon>
        <taxon>Burkholderiales</taxon>
        <taxon>Sphaerotilaceae</taxon>
        <taxon>Sphaerotilus</taxon>
    </lineage>
</organism>
<dbReference type="CDD" id="cd05233">
    <property type="entry name" value="SDR_c"/>
    <property type="match status" value="1"/>
</dbReference>
<dbReference type="PANTHER" id="PTHR48107:SF7">
    <property type="entry name" value="RE15974P"/>
    <property type="match status" value="1"/>
</dbReference>
<dbReference type="PRINTS" id="PR00081">
    <property type="entry name" value="GDHRDH"/>
</dbReference>
<dbReference type="Gene3D" id="3.40.50.720">
    <property type="entry name" value="NAD(P)-binding Rossmann-like Domain"/>
    <property type="match status" value="1"/>
</dbReference>
<dbReference type="InterPro" id="IPR036291">
    <property type="entry name" value="NAD(P)-bd_dom_sf"/>
</dbReference>
<reference evidence="3" key="1">
    <citation type="submission" date="2022-04" db="EMBL/GenBank/DDBJ databases">
        <title>Whole genome sequence of Sphaerotilus sp. FB-5.</title>
        <authorList>
            <person name="Takeda M."/>
            <person name="Narihara S."/>
            <person name="Akimoto M."/>
            <person name="Akimoto R."/>
            <person name="Nishiyashiki S."/>
            <person name="Murakami T."/>
        </authorList>
    </citation>
    <scope>NUCLEOTIDE SEQUENCE</scope>
    <source>
        <strain evidence="3">FB-5</strain>
    </source>
</reference>
<dbReference type="PANTHER" id="PTHR48107">
    <property type="entry name" value="NADPH-DEPENDENT ALDEHYDE REDUCTASE-LIKE PROTEIN, CHLOROPLASTIC-RELATED"/>
    <property type="match status" value="1"/>
</dbReference>
<keyword evidence="2" id="KW-0560">Oxidoreductase</keyword>
<evidence type="ECO:0000313" key="3">
    <source>
        <dbReference type="EMBL" id="BDI04503.1"/>
    </source>
</evidence>
<proteinExistence type="inferred from homology"/>
<dbReference type="Pfam" id="PF13561">
    <property type="entry name" value="adh_short_C2"/>
    <property type="match status" value="1"/>
</dbReference>
<name>A0ABM7YJL3_9BURK</name>
<accession>A0ABM7YJL3</accession>
<evidence type="ECO:0000256" key="1">
    <source>
        <dbReference type="ARBA" id="ARBA00006484"/>
    </source>
</evidence>
<dbReference type="PROSITE" id="PS00061">
    <property type="entry name" value="ADH_SHORT"/>
    <property type="match status" value="1"/>
</dbReference>
<dbReference type="InterPro" id="IPR020904">
    <property type="entry name" value="Sc_DH/Rdtase_CS"/>
</dbReference>
<gene>
    <name evidence="3" type="ORF">CATMQ487_14730</name>
</gene>
<keyword evidence="4" id="KW-1185">Reference proteome</keyword>
<evidence type="ECO:0000256" key="2">
    <source>
        <dbReference type="ARBA" id="ARBA00023002"/>
    </source>
</evidence>
<dbReference type="Proteomes" id="UP001057498">
    <property type="component" value="Chromosome"/>
</dbReference>
<dbReference type="SUPFAM" id="SSF51735">
    <property type="entry name" value="NAD(P)-binding Rossmann-fold domains"/>
    <property type="match status" value="1"/>
</dbReference>